<protein>
    <submittedName>
        <fullName evidence="2">Uncharacterized protein</fullName>
    </submittedName>
</protein>
<evidence type="ECO:0000313" key="2">
    <source>
        <dbReference type="EMBL" id="KXG24748.1"/>
    </source>
</evidence>
<name>A0A1B6PGG0_SORBI</name>
<dbReference type="Proteomes" id="UP000000768">
    <property type="component" value="Chromosome 7"/>
</dbReference>
<evidence type="ECO:0000313" key="3">
    <source>
        <dbReference type="Proteomes" id="UP000000768"/>
    </source>
</evidence>
<feature type="compositionally biased region" description="Low complexity" evidence="1">
    <location>
        <begin position="38"/>
        <end position="50"/>
    </location>
</feature>
<proteinExistence type="predicted"/>
<dbReference type="Gramene" id="KXG24748">
    <property type="protein sequence ID" value="KXG24748"/>
    <property type="gene ID" value="SORBI_3007G081000"/>
</dbReference>
<evidence type="ECO:0000256" key="1">
    <source>
        <dbReference type="SAM" id="MobiDB-lite"/>
    </source>
</evidence>
<keyword evidence="3" id="KW-1185">Reference proteome</keyword>
<sequence length="121" mass="12944">MLLCLGPTYTSSRFHLLASSLLGLSAPLLLPPLPPRPSAQAGAAAQPSPSHVHVTSTDKPLPSYHAHRTCNGKDAVRGPLSVASRRSKQAPDLRFPPSTSQFPWISVPLPLLELELVVEIL</sequence>
<accession>A0A1B6PGG0</accession>
<reference evidence="3" key="2">
    <citation type="journal article" date="2018" name="Plant J.">
        <title>The Sorghum bicolor reference genome: improved assembly, gene annotations, a transcriptome atlas, and signatures of genome organization.</title>
        <authorList>
            <person name="McCormick R.F."/>
            <person name="Truong S.K."/>
            <person name="Sreedasyam A."/>
            <person name="Jenkins J."/>
            <person name="Shu S."/>
            <person name="Sims D."/>
            <person name="Kennedy M."/>
            <person name="Amirebrahimi M."/>
            <person name="Weers B.D."/>
            <person name="McKinley B."/>
            <person name="Mattison A."/>
            <person name="Morishige D.T."/>
            <person name="Grimwood J."/>
            <person name="Schmutz J."/>
            <person name="Mullet J.E."/>
        </authorList>
    </citation>
    <scope>NUCLEOTIDE SEQUENCE [LARGE SCALE GENOMIC DNA]</scope>
    <source>
        <strain evidence="3">cv. BTx623</strain>
    </source>
</reference>
<gene>
    <name evidence="2" type="ORF">SORBI_3007G081000</name>
</gene>
<dbReference type="InParanoid" id="A0A1B6PGG0"/>
<dbReference type="AlphaFoldDB" id="A0A1B6PGG0"/>
<organism evidence="2 3">
    <name type="scientific">Sorghum bicolor</name>
    <name type="common">Sorghum</name>
    <name type="synonym">Sorghum vulgare</name>
    <dbReference type="NCBI Taxonomy" id="4558"/>
    <lineage>
        <taxon>Eukaryota</taxon>
        <taxon>Viridiplantae</taxon>
        <taxon>Streptophyta</taxon>
        <taxon>Embryophyta</taxon>
        <taxon>Tracheophyta</taxon>
        <taxon>Spermatophyta</taxon>
        <taxon>Magnoliopsida</taxon>
        <taxon>Liliopsida</taxon>
        <taxon>Poales</taxon>
        <taxon>Poaceae</taxon>
        <taxon>PACMAD clade</taxon>
        <taxon>Panicoideae</taxon>
        <taxon>Andropogonodae</taxon>
        <taxon>Andropogoneae</taxon>
        <taxon>Sorghinae</taxon>
        <taxon>Sorghum</taxon>
    </lineage>
</organism>
<reference evidence="2 3" key="1">
    <citation type="journal article" date="2009" name="Nature">
        <title>The Sorghum bicolor genome and the diversification of grasses.</title>
        <authorList>
            <person name="Paterson A.H."/>
            <person name="Bowers J.E."/>
            <person name="Bruggmann R."/>
            <person name="Dubchak I."/>
            <person name="Grimwood J."/>
            <person name="Gundlach H."/>
            <person name="Haberer G."/>
            <person name="Hellsten U."/>
            <person name="Mitros T."/>
            <person name="Poliakov A."/>
            <person name="Schmutz J."/>
            <person name="Spannagl M."/>
            <person name="Tang H."/>
            <person name="Wang X."/>
            <person name="Wicker T."/>
            <person name="Bharti A.K."/>
            <person name="Chapman J."/>
            <person name="Feltus F.A."/>
            <person name="Gowik U."/>
            <person name="Grigoriev I.V."/>
            <person name="Lyons E."/>
            <person name="Maher C.A."/>
            <person name="Martis M."/>
            <person name="Narechania A."/>
            <person name="Otillar R.P."/>
            <person name="Penning B.W."/>
            <person name="Salamov A.A."/>
            <person name="Wang Y."/>
            <person name="Zhang L."/>
            <person name="Carpita N.C."/>
            <person name="Freeling M."/>
            <person name="Gingle A.R."/>
            <person name="Hash C.T."/>
            <person name="Keller B."/>
            <person name="Klein P."/>
            <person name="Kresovich S."/>
            <person name="McCann M.C."/>
            <person name="Ming R."/>
            <person name="Peterson D.G."/>
            <person name="Mehboob-ur-Rahman"/>
            <person name="Ware D."/>
            <person name="Westhoff P."/>
            <person name="Mayer K.F."/>
            <person name="Messing J."/>
            <person name="Rokhsar D.S."/>
        </authorList>
    </citation>
    <scope>NUCLEOTIDE SEQUENCE [LARGE SCALE GENOMIC DNA]</scope>
    <source>
        <strain evidence="3">cv. BTx623</strain>
    </source>
</reference>
<dbReference type="EMBL" id="CM000766">
    <property type="protein sequence ID" value="KXG24748.1"/>
    <property type="molecule type" value="Genomic_DNA"/>
</dbReference>
<feature type="region of interest" description="Disordered" evidence="1">
    <location>
        <begin position="35"/>
        <end position="97"/>
    </location>
</feature>